<keyword evidence="3" id="KW-0804">Transcription</keyword>
<accession>A0A6I2UE61</accession>
<dbReference type="InterPro" id="IPR036390">
    <property type="entry name" value="WH_DNA-bd_sf"/>
</dbReference>
<dbReference type="Pfam" id="PF00392">
    <property type="entry name" value="GntR"/>
    <property type="match status" value="1"/>
</dbReference>
<dbReference type="EMBL" id="VUNJ01000022">
    <property type="protein sequence ID" value="MST93245.1"/>
    <property type="molecule type" value="Genomic_DNA"/>
</dbReference>
<dbReference type="PROSITE" id="PS50949">
    <property type="entry name" value="HTH_GNTR"/>
    <property type="match status" value="1"/>
</dbReference>
<evidence type="ECO:0000256" key="1">
    <source>
        <dbReference type="ARBA" id="ARBA00023015"/>
    </source>
</evidence>
<dbReference type="RefSeq" id="WP_055081408.1">
    <property type="nucleotide sequence ID" value="NZ_CAOJUJ010000029.1"/>
</dbReference>
<dbReference type="GO" id="GO:0003677">
    <property type="term" value="F:DNA binding"/>
    <property type="evidence" value="ECO:0007669"/>
    <property type="project" value="UniProtKB-KW"/>
</dbReference>
<name>A0A6I2UE61_9FIRM</name>
<dbReference type="Gene3D" id="1.10.10.10">
    <property type="entry name" value="Winged helix-like DNA-binding domain superfamily/Winged helix DNA-binding domain"/>
    <property type="match status" value="1"/>
</dbReference>
<dbReference type="AlphaFoldDB" id="A0A6I2UE61"/>
<gene>
    <name evidence="5" type="ORF">FYJ76_15120</name>
</gene>
<dbReference type="SUPFAM" id="SSF46785">
    <property type="entry name" value="Winged helix' DNA-binding domain"/>
    <property type="match status" value="1"/>
</dbReference>
<dbReference type="SUPFAM" id="SSF48008">
    <property type="entry name" value="GntR ligand-binding domain-like"/>
    <property type="match status" value="1"/>
</dbReference>
<organism evidence="5 6">
    <name type="scientific">Ruthenibacterium lactatiformans</name>
    <dbReference type="NCBI Taxonomy" id="1550024"/>
    <lineage>
        <taxon>Bacteria</taxon>
        <taxon>Bacillati</taxon>
        <taxon>Bacillota</taxon>
        <taxon>Clostridia</taxon>
        <taxon>Eubacteriales</taxon>
        <taxon>Oscillospiraceae</taxon>
        <taxon>Ruthenibacterium</taxon>
    </lineage>
</organism>
<keyword evidence="2" id="KW-0238">DNA-binding</keyword>
<evidence type="ECO:0000313" key="6">
    <source>
        <dbReference type="Proteomes" id="UP000431913"/>
    </source>
</evidence>
<evidence type="ECO:0000256" key="3">
    <source>
        <dbReference type="ARBA" id="ARBA00023163"/>
    </source>
</evidence>
<evidence type="ECO:0000256" key="2">
    <source>
        <dbReference type="ARBA" id="ARBA00023125"/>
    </source>
</evidence>
<dbReference type="InterPro" id="IPR008920">
    <property type="entry name" value="TF_FadR/GntR_C"/>
</dbReference>
<comment type="caution">
    <text evidence="5">The sequence shown here is derived from an EMBL/GenBank/DDBJ whole genome shotgun (WGS) entry which is preliminary data.</text>
</comment>
<feature type="domain" description="HTH gntR-type" evidence="4">
    <location>
        <begin position="14"/>
        <end position="81"/>
    </location>
</feature>
<protein>
    <submittedName>
        <fullName evidence="5">GntR family transcriptional regulator</fullName>
    </submittedName>
</protein>
<reference evidence="5 6" key="1">
    <citation type="submission" date="2019-08" db="EMBL/GenBank/DDBJ databases">
        <title>In-depth cultivation of the pig gut microbiome towards novel bacterial diversity and tailored functional studies.</title>
        <authorList>
            <person name="Wylensek D."/>
            <person name="Hitch T.C.A."/>
            <person name="Clavel T."/>
        </authorList>
    </citation>
    <scope>NUCLEOTIDE SEQUENCE [LARGE SCALE GENOMIC DNA]</scope>
    <source>
        <strain evidence="5 6">WCA3-601-WT-6J</strain>
    </source>
</reference>
<dbReference type="SMART" id="SM00345">
    <property type="entry name" value="HTH_GNTR"/>
    <property type="match status" value="1"/>
</dbReference>
<evidence type="ECO:0000313" key="5">
    <source>
        <dbReference type="EMBL" id="MST93245.1"/>
    </source>
</evidence>
<evidence type="ECO:0000259" key="4">
    <source>
        <dbReference type="PROSITE" id="PS50949"/>
    </source>
</evidence>
<dbReference type="InterPro" id="IPR000524">
    <property type="entry name" value="Tscrpt_reg_HTH_GntR"/>
</dbReference>
<keyword evidence="1" id="KW-0805">Transcription regulation</keyword>
<dbReference type="Pfam" id="PF07729">
    <property type="entry name" value="FCD"/>
    <property type="match status" value="1"/>
</dbReference>
<dbReference type="PANTHER" id="PTHR43537:SF49">
    <property type="entry name" value="TRANSCRIPTIONAL REGULATORY PROTEIN"/>
    <property type="match status" value="1"/>
</dbReference>
<dbReference type="InterPro" id="IPR036388">
    <property type="entry name" value="WH-like_DNA-bd_sf"/>
</dbReference>
<dbReference type="GO" id="GO:0003700">
    <property type="term" value="F:DNA-binding transcription factor activity"/>
    <property type="evidence" value="ECO:0007669"/>
    <property type="project" value="InterPro"/>
</dbReference>
<dbReference type="PANTHER" id="PTHR43537">
    <property type="entry name" value="TRANSCRIPTIONAL REGULATOR, GNTR FAMILY"/>
    <property type="match status" value="1"/>
</dbReference>
<proteinExistence type="predicted"/>
<dbReference type="CDD" id="cd07377">
    <property type="entry name" value="WHTH_GntR"/>
    <property type="match status" value="1"/>
</dbReference>
<dbReference type="InterPro" id="IPR011711">
    <property type="entry name" value="GntR_C"/>
</dbReference>
<dbReference type="Proteomes" id="UP000431913">
    <property type="component" value="Unassembled WGS sequence"/>
</dbReference>
<sequence>MEKAQADIQKRTERVTVQQIVDGVLDMIRKGVFCPGKPIREVELCRRFNVSRTPVREALRLLQNNGVVEYIPRCGVQVVDLSEQDLIYITDTRTALEVLGAREAALRITPEQVEDLRKINRSFLEQKETGFRGSLDNDFHIAIARISGNPCLVEYIQNLLMRQALIAAAIPMQPQRVPYAYEEHEAIIRGLELRDPELAAKQADIHFHMSQKSLQNKLQKYLETK</sequence>
<dbReference type="Gene3D" id="1.20.120.530">
    <property type="entry name" value="GntR ligand-binding domain-like"/>
    <property type="match status" value="1"/>
</dbReference>
<dbReference type="SMART" id="SM00895">
    <property type="entry name" value="FCD"/>
    <property type="match status" value="1"/>
</dbReference>